<sequence length="56" mass="6038">MHKSCRDIVLAAGVEVPCQDPLLSYLAKLGHPLCLPQFLIATLAFSITATSASRLR</sequence>
<gene>
    <name evidence="1" type="ORF">SEVIR_7G220250v2</name>
</gene>
<accession>A0A4U6TTR4</accession>
<dbReference type="Gramene" id="TKW06111">
    <property type="protein sequence ID" value="TKW06111"/>
    <property type="gene ID" value="SEVIR_7G220250v2"/>
</dbReference>
<proteinExistence type="predicted"/>
<dbReference type="Proteomes" id="UP000298652">
    <property type="component" value="Chromosome 7"/>
</dbReference>
<reference evidence="1" key="1">
    <citation type="submission" date="2019-03" db="EMBL/GenBank/DDBJ databases">
        <title>WGS assembly of Setaria viridis.</title>
        <authorList>
            <person name="Huang P."/>
            <person name="Jenkins J."/>
            <person name="Grimwood J."/>
            <person name="Barry K."/>
            <person name="Healey A."/>
            <person name="Mamidi S."/>
            <person name="Sreedasyam A."/>
            <person name="Shu S."/>
            <person name="Feldman M."/>
            <person name="Wu J."/>
            <person name="Yu Y."/>
            <person name="Chen C."/>
            <person name="Johnson J."/>
            <person name="Rokhsar D."/>
            <person name="Baxter I."/>
            <person name="Schmutz J."/>
            <person name="Brutnell T."/>
            <person name="Kellogg E."/>
        </authorList>
    </citation>
    <scope>NUCLEOTIDE SEQUENCE [LARGE SCALE GENOMIC DNA]</scope>
</reference>
<name>A0A4U6TTR4_SETVI</name>
<dbReference type="AlphaFoldDB" id="A0A4U6TTR4"/>
<dbReference type="EMBL" id="CM016558">
    <property type="protein sequence ID" value="TKW06111.1"/>
    <property type="molecule type" value="Genomic_DNA"/>
</dbReference>
<evidence type="ECO:0000313" key="1">
    <source>
        <dbReference type="EMBL" id="TKW06111.1"/>
    </source>
</evidence>
<protein>
    <submittedName>
        <fullName evidence="1">Uncharacterized protein</fullName>
    </submittedName>
</protein>
<keyword evidence="2" id="KW-1185">Reference proteome</keyword>
<organism evidence="1 2">
    <name type="scientific">Setaria viridis</name>
    <name type="common">Green bristlegrass</name>
    <name type="synonym">Setaria italica subsp. viridis</name>
    <dbReference type="NCBI Taxonomy" id="4556"/>
    <lineage>
        <taxon>Eukaryota</taxon>
        <taxon>Viridiplantae</taxon>
        <taxon>Streptophyta</taxon>
        <taxon>Embryophyta</taxon>
        <taxon>Tracheophyta</taxon>
        <taxon>Spermatophyta</taxon>
        <taxon>Magnoliopsida</taxon>
        <taxon>Liliopsida</taxon>
        <taxon>Poales</taxon>
        <taxon>Poaceae</taxon>
        <taxon>PACMAD clade</taxon>
        <taxon>Panicoideae</taxon>
        <taxon>Panicodae</taxon>
        <taxon>Paniceae</taxon>
        <taxon>Cenchrinae</taxon>
        <taxon>Setaria</taxon>
    </lineage>
</organism>
<evidence type="ECO:0000313" key="2">
    <source>
        <dbReference type="Proteomes" id="UP000298652"/>
    </source>
</evidence>